<proteinExistence type="inferred from homology"/>
<dbReference type="Proteomes" id="UP000092952">
    <property type="component" value="Chromosome"/>
</dbReference>
<accession>A0A1B1YWK8</accession>
<dbReference type="PROSITE" id="PS51819">
    <property type="entry name" value="VOC"/>
    <property type="match status" value="2"/>
</dbReference>
<evidence type="ECO:0000256" key="7">
    <source>
        <dbReference type="ARBA" id="ARBA00023002"/>
    </source>
</evidence>
<comment type="cofactor">
    <cofactor evidence="1 9">
        <name>Fe(2+)</name>
        <dbReference type="ChEBI" id="CHEBI:29033"/>
    </cofactor>
</comment>
<dbReference type="GO" id="GO:0008198">
    <property type="term" value="F:ferrous iron binding"/>
    <property type="evidence" value="ECO:0007669"/>
    <property type="project" value="InterPro"/>
</dbReference>
<dbReference type="OrthoDB" id="9803142at2"/>
<keyword evidence="12" id="KW-1185">Reference proteome</keyword>
<evidence type="ECO:0000256" key="1">
    <source>
        <dbReference type="ARBA" id="ARBA00001954"/>
    </source>
</evidence>
<dbReference type="Gene3D" id="3.10.180.10">
    <property type="entry name" value="2,3-Dihydroxybiphenyl 1,2-Dioxygenase, domain 1"/>
    <property type="match status" value="2"/>
</dbReference>
<dbReference type="NCBIfam" id="TIGR03213">
    <property type="entry name" value="23dbph12diox"/>
    <property type="match status" value="1"/>
</dbReference>
<dbReference type="InterPro" id="IPR017626">
    <property type="entry name" value="DiOHbiphenyl_dOase"/>
</dbReference>
<dbReference type="GO" id="GO:1901170">
    <property type="term" value="P:naphthalene catabolic process"/>
    <property type="evidence" value="ECO:0007669"/>
    <property type="project" value="UniProtKB-ARBA"/>
</dbReference>
<gene>
    <name evidence="11" type="ORF">PG2T_13320</name>
</gene>
<organism evidence="11 12">
    <name type="scientific">Immundisolibacter cernigliae</name>
    <dbReference type="NCBI Taxonomy" id="1810504"/>
    <lineage>
        <taxon>Bacteria</taxon>
        <taxon>Pseudomonadati</taxon>
        <taxon>Pseudomonadota</taxon>
        <taxon>Gammaproteobacteria</taxon>
        <taxon>Immundisolibacterales</taxon>
        <taxon>Immundisolibacteraceae</taxon>
        <taxon>Immundisolibacter</taxon>
    </lineage>
</organism>
<evidence type="ECO:0000256" key="9">
    <source>
        <dbReference type="RuleBase" id="RU000683"/>
    </source>
</evidence>
<dbReference type="InterPro" id="IPR029068">
    <property type="entry name" value="Glyas_Bleomycin-R_OHBP_Dase"/>
</dbReference>
<dbReference type="CDD" id="cd07252">
    <property type="entry name" value="BphC1-RGP6_N_like"/>
    <property type="match status" value="1"/>
</dbReference>
<keyword evidence="8 9" id="KW-0408">Iron</keyword>
<dbReference type="STRING" id="1810504.PG2T_13320"/>
<dbReference type="InterPro" id="IPR004360">
    <property type="entry name" value="Glyas_Fos-R_dOase_dom"/>
</dbReference>
<dbReference type="AlphaFoldDB" id="A0A1B1YWK8"/>
<dbReference type="RefSeq" id="WP_068806480.1">
    <property type="nucleotide sequence ID" value="NZ_CP014671.1"/>
</dbReference>
<dbReference type="Pfam" id="PF00903">
    <property type="entry name" value="Glyoxalase"/>
    <property type="match status" value="1"/>
</dbReference>
<dbReference type="GO" id="GO:0042178">
    <property type="term" value="P:xenobiotic catabolic process"/>
    <property type="evidence" value="ECO:0007669"/>
    <property type="project" value="InterPro"/>
</dbReference>
<dbReference type="KEGG" id="gbi:PG2T_13320"/>
<dbReference type="EMBL" id="CP014671">
    <property type="protein sequence ID" value="ANX05057.1"/>
    <property type="molecule type" value="Genomic_DNA"/>
</dbReference>
<feature type="domain" description="VOC" evidence="10">
    <location>
        <begin position="6"/>
        <end position="121"/>
    </location>
</feature>
<dbReference type="InterPro" id="IPR037523">
    <property type="entry name" value="VOC_core"/>
</dbReference>
<dbReference type="GO" id="GO:0016702">
    <property type="term" value="F:oxidoreductase activity, acting on single donors with incorporation of molecular oxygen, incorporation of two atoms of oxygen"/>
    <property type="evidence" value="ECO:0007669"/>
    <property type="project" value="UniProtKB-ARBA"/>
</dbReference>
<comment type="similarity">
    <text evidence="2 9">Belongs to the extradiol ring-cleavage dioxygenase family.</text>
</comment>
<sequence length="313" mass="35080">MVKVTELGYMGFNVTDMAAWERFATEIVGMELHDAGEGDRKYLRLDDWHHRFVLHKSNEDDMAYIGWRVPGPDELEEMAAQLEAAKVPYRFASTAECDERRVLGLLKLTDPGGNPTEVFYGPEVMTFRPFHPGRPMFGRFVTGDQGVGHCILRQSDVKAAYDFYTKVFGMRGSVEYKLRQPDGSVVMPTFMHCNDRQHSVAFLGGPMPKRINHLMLEYTDLNDLGVAYHAVRQHKLAVGIDIGKHSNDQAVTFYCGNPSGWLSELGWGARSAPSQQEYYSADIWGHEVEASGFGMDLDMVAPEEETAAKADAA</sequence>
<dbReference type="Pfam" id="PF22632">
    <property type="entry name" value="BphC_D1"/>
    <property type="match status" value="1"/>
</dbReference>
<evidence type="ECO:0000313" key="11">
    <source>
        <dbReference type="EMBL" id="ANX05057.1"/>
    </source>
</evidence>
<evidence type="ECO:0000259" key="10">
    <source>
        <dbReference type="PROSITE" id="PS51819"/>
    </source>
</evidence>
<evidence type="ECO:0000256" key="2">
    <source>
        <dbReference type="ARBA" id="ARBA00008784"/>
    </source>
</evidence>
<dbReference type="PROSITE" id="PS00082">
    <property type="entry name" value="EXTRADIOL_DIOXYGENAS"/>
    <property type="match status" value="1"/>
</dbReference>
<evidence type="ECO:0000256" key="3">
    <source>
        <dbReference type="ARBA" id="ARBA00022723"/>
    </source>
</evidence>
<dbReference type="FunFam" id="3.10.180.10:FF:000027">
    <property type="entry name" value="1,2-dihydroxynaphthalene dioxygenase"/>
    <property type="match status" value="1"/>
</dbReference>
<dbReference type="InterPro" id="IPR000486">
    <property type="entry name" value="Xdiol_ring_cleave_dOase_1/2"/>
</dbReference>
<evidence type="ECO:0000256" key="5">
    <source>
        <dbReference type="ARBA" id="ARBA00022797"/>
    </source>
</evidence>
<keyword evidence="5 9" id="KW-0058">Aromatic hydrocarbons catabolism</keyword>
<evidence type="ECO:0000256" key="4">
    <source>
        <dbReference type="ARBA" id="ARBA00022737"/>
    </source>
</evidence>
<reference evidence="12" key="1">
    <citation type="submission" date="2016-03" db="EMBL/GenBank/DDBJ databases">
        <title>Complete genome sequence of Solimmundus cernigliae, representing a novel lineage of polycyclic aromatic hydrocarbon degraders within the Gammaproteobacteria.</title>
        <authorList>
            <person name="Singleton D.R."/>
            <person name="Dickey A.N."/>
            <person name="Scholl E.H."/>
            <person name="Wright F.A."/>
            <person name="Aitken M.D."/>
        </authorList>
    </citation>
    <scope>NUCLEOTIDE SEQUENCE [LARGE SCALE GENOMIC DNA]</scope>
    <source>
        <strain evidence="12">TR3.2</strain>
    </source>
</reference>
<protein>
    <submittedName>
        <fullName evidence="11">2,3-dihydroxybiphenyl 1,2-dioxygenase</fullName>
    </submittedName>
</protein>
<dbReference type="CDD" id="cd07237">
    <property type="entry name" value="BphC1-RGP6_C_like"/>
    <property type="match status" value="1"/>
</dbReference>
<feature type="domain" description="VOC" evidence="10">
    <location>
        <begin position="146"/>
        <end position="268"/>
    </location>
</feature>
<keyword evidence="4" id="KW-0677">Repeat</keyword>
<dbReference type="InParanoid" id="A0A1B1YWK8"/>
<evidence type="ECO:0000256" key="6">
    <source>
        <dbReference type="ARBA" id="ARBA00022964"/>
    </source>
</evidence>
<keyword evidence="6 9" id="KW-0223">Dioxygenase</keyword>
<dbReference type="SUPFAM" id="SSF54593">
    <property type="entry name" value="Glyoxalase/Bleomycin resistance protein/Dihydroxybiphenyl dioxygenase"/>
    <property type="match status" value="1"/>
</dbReference>
<keyword evidence="3" id="KW-0479">Metal-binding</keyword>
<evidence type="ECO:0000313" key="12">
    <source>
        <dbReference type="Proteomes" id="UP000092952"/>
    </source>
</evidence>
<keyword evidence="7 9" id="KW-0560">Oxidoreductase</keyword>
<name>A0A1B1YWK8_9GAMM</name>
<evidence type="ECO:0000256" key="8">
    <source>
        <dbReference type="ARBA" id="ARBA00023004"/>
    </source>
</evidence>